<dbReference type="GO" id="GO:0016020">
    <property type="term" value="C:membrane"/>
    <property type="evidence" value="ECO:0007669"/>
    <property type="project" value="UniProtKB-SubCell"/>
</dbReference>
<dbReference type="PANTHER" id="PTHR11785">
    <property type="entry name" value="AMINO ACID TRANSPORTER"/>
    <property type="match status" value="1"/>
</dbReference>
<dbReference type="RefSeq" id="WP_160201728.1">
    <property type="nucleotide sequence ID" value="NZ_QXWK01000012.1"/>
</dbReference>
<dbReference type="Gene3D" id="1.20.1740.10">
    <property type="entry name" value="Amino acid/polyamine transporter I"/>
    <property type="match status" value="1"/>
</dbReference>
<feature type="transmembrane region" description="Helical" evidence="5">
    <location>
        <begin position="345"/>
        <end position="364"/>
    </location>
</feature>
<dbReference type="InterPro" id="IPR050598">
    <property type="entry name" value="AminoAcid_Transporter"/>
</dbReference>
<evidence type="ECO:0000256" key="4">
    <source>
        <dbReference type="ARBA" id="ARBA00023136"/>
    </source>
</evidence>
<feature type="transmembrane region" description="Helical" evidence="5">
    <location>
        <begin position="247"/>
        <end position="269"/>
    </location>
</feature>
<feature type="transmembrane region" description="Helical" evidence="5">
    <location>
        <begin position="403"/>
        <end position="425"/>
    </location>
</feature>
<feature type="transmembrane region" description="Helical" evidence="5">
    <location>
        <begin position="52"/>
        <end position="72"/>
    </location>
</feature>
<keyword evidence="2 5" id="KW-0812">Transmembrane</keyword>
<reference evidence="6 7" key="1">
    <citation type="submission" date="2018-08" db="EMBL/GenBank/DDBJ databases">
        <title>Murine metabolic-syndrome-specific gut microbial biobank.</title>
        <authorList>
            <person name="Liu C."/>
        </authorList>
    </citation>
    <scope>NUCLEOTIDE SEQUENCE [LARGE SCALE GENOMIC DNA]</scope>
    <source>
        <strain evidence="6 7">28</strain>
    </source>
</reference>
<comment type="subcellular location">
    <subcellularLocation>
        <location evidence="1">Membrane</location>
        <topology evidence="1">Multi-pass membrane protein</topology>
    </subcellularLocation>
</comment>
<keyword evidence="7" id="KW-1185">Reference proteome</keyword>
<comment type="caution">
    <text evidence="6">The sequence shown here is derived from an EMBL/GenBank/DDBJ whole genome shotgun (WGS) entry which is preliminary data.</text>
</comment>
<dbReference type="Pfam" id="PF13520">
    <property type="entry name" value="AA_permease_2"/>
    <property type="match status" value="1"/>
</dbReference>
<dbReference type="InterPro" id="IPR002293">
    <property type="entry name" value="AA/rel_permease1"/>
</dbReference>
<accession>A0A845QK70</accession>
<evidence type="ECO:0000256" key="1">
    <source>
        <dbReference type="ARBA" id="ARBA00004141"/>
    </source>
</evidence>
<evidence type="ECO:0000256" key="5">
    <source>
        <dbReference type="SAM" id="Phobius"/>
    </source>
</evidence>
<evidence type="ECO:0000313" key="7">
    <source>
        <dbReference type="Proteomes" id="UP000446866"/>
    </source>
</evidence>
<dbReference type="PANTHER" id="PTHR11785:SF512">
    <property type="entry name" value="SOBREMESA, ISOFORM B"/>
    <property type="match status" value="1"/>
</dbReference>
<dbReference type="Proteomes" id="UP000446866">
    <property type="component" value="Unassembled WGS sequence"/>
</dbReference>
<dbReference type="GO" id="GO:0015179">
    <property type="term" value="F:L-amino acid transmembrane transporter activity"/>
    <property type="evidence" value="ECO:0007669"/>
    <property type="project" value="TreeGrafter"/>
</dbReference>
<feature type="transmembrane region" description="Helical" evidence="5">
    <location>
        <begin position="205"/>
        <end position="226"/>
    </location>
</feature>
<organism evidence="6 7">
    <name type="scientific">Anaerotruncus colihominis</name>
    <dbReference type="NCBI Taxonomy" id="169435"/>
    <lineage>
        <taxon>Bacteria</taxon>
        <taxon>Bacillati</taxon>
        <taxon>Bacillota</taxon>
        <taxon>Clostridia</taxon>
        <taxon>Eubacteriales</taxon>
        <taxon>Oscillospiraceae</taxon>
        <taxon>Anaerotruncus</taxon>
    </lineage>
</organism>
<protein>
    <submittedName>
        <fullName evidence="6">Amino acid permease</fullName>
    </submittedName>
</protein>
<feature type="transmembrane region" description="Helical" evidence="5">
    <location>
        <begin position="135"/>
        <end position="154"/>
    </location>
</feature>
<name>A0A845QK70_9FIRM</name>
<feature type="transmembrane region" description="Helical" evidence="5">
    <location>
        <begin position="431"/>
        <end position="452"/>
    </location>
</feature>
<feature type="transmembrane region" description="Helical" evidence="5">
    <location>
        <begin position="20"/>
        <end position="40"/>
    </location>
</feature>
<feature type="transmembrane region" description="Helical" evidence="5">
    <location>
        <begin position="161"/>
        <end position="185"/>
    </location>
</feature>
<feature type="transmembrane region" description="Helical" evidence="5">
    <location>
        <begin position="289"/>
        <end position="311"/>
    </location>
</feature>
<dbReference type="EMBL" id="QXWK01000012">
    <property type="protein sequence ID" value="NBH61445.1"/>
    <property type="molecule type" value="Genomic_DNA"/>
</dbReference>
<keyword evidence="3 5" id="KW-1133">Transmembrane helix</keyword>
<feature type="transmembrane region" description="Helical" evidence="5">
    <location>
        <begin position="106"/>
        <end position="129"/>
    </location>
</feature>
<evidence type="ECO:0000256" key="3">
    <source>
        <dbReference type="ARBA" id="ARBA00022989"/>
    </source>
</evidence>
<evidence type="ECO:0000313" key="6">
    <source>
        <dbReference type="EMBL" id="NBH61445.1"/>
    </source>
</evidence>
<gene>
    <name evidence="6" type="ORF">D0435_07260</name>
</gene>
<evidence type="ECO:0000256" key="2">
    <source>
        <dbReference type="ARBA" id="ARBA00022692"/>
    </source>
</evidence>
<sequence>MSNQKNIAAENGEFKKEISVFGGVSIVAGIMIGSGIFYLGSYVLQRANYDTGVALLCWLVGGVISLLGALCFSELGSSMPKAGGLTVYLNEVYHPVVGYMYGFSQWLIASPGSISAVAIAIPTALVEFFPGMGDMHIKSIAIVLIILFTLYNILGVKEASVMANITMVAKIVPMAIILIGAIIIGNQMPDLSPVPVEATGETASFTSGIGIVAFATLSSLWAFEGWSNVANLGEEMRNPQKNLPKALIIGVGFVTVFYILFNFAIYRVIPIEEAKTMIEADNVYLGTEVARRLFGGFGSVLVVAAMLIAMLGSLNGQVLAYARVGYAMSHEGHFFRNQGKLSNKGVPAIALITQCVIAIILVLFRSLDQLTTLVVFLGAIGSLLGVFGVLVNRYRFPDKEKPYKVPGGVVTVIIATLCFVALLVSNFLDDPMMSIFGLIVVPAIGAVIYIYYDRLNKKEAKNA</sequence>
<keyword evidence="4 5" id="KW-0472">Membrane</keyword>
<dbReference type="AlphaFoldDB" id="A0A845QK70"/>
<proteinExistence type="predicted"/>
<dbReference type="PIRSF" id="PIRSF006060">
    <property type="entry name" value="AA_transporter"/>
    <property type="match status" value="1"/>
</dbReference>
<feature type="transmembrane region" description="Helical" evidence="5">
    <location>
        <begin position="370"/>
        <end position="391"/>
    </location>
</feature>